<gene>
    <name evidence="1" type="ORF">LOK49_LG14G01912</name>
</gene>
<reference evidence="1 2" key="1">
    <citation type="journal article" date="2022" name="Plant J.">
        <title>Chromosome-level genome of Camellia lanceoleosa provides a valuable resource for understanding genome evolution and self-incompatibility.</title>
        <authorList>
            <person name="Gong W."/>
            <person name="Xiao S."/>
            <person name="Wang L."/>
            <person name="Liao Z."/>
            <person name="Chang Y."/>
            <person name="Mo W."/>
            <person name="Hu G."/>
            <person name="Li W."/>
            <person name="Zhao G."/>
            <person name="Zhu H."/>
            <person name="Hu X."/>
            <person name="Ji K."/>
            <person name="Xiang X."/>
            <person name="Song Q."/>
            <person name="Yuan D."/>
            <person name="Jin S."/>
            <person name="Zhang L."/>
        </authorList>
    </citation>
    <scope>NUCLEOTIDE SEQUENCE [LARGE SCALE GENOMIC DNA]</scope>
    <source>
        <strain evidence="1">SQ_2022a</strain>
    </source>
</reference>
<evidence type="ECO:0000313" key="2">
    <source>
        <dbReference type="Proteomes" id="UP001060215"/>
    </source>
</evidence>
<accession>A0ACC0FBC7</accession>
<dbReference type="EMBL" id="CM045772">
    <property type="protein sequence ID" value="KAI7985433.1"/>
    <property type="molecule type" value="Genomic_DNA"/>
</dbReference>
<organism evidence="1 2">
    <name type="scientific">Camellia lanceoleosa</name>
    <dbReference type="NCBI Taxonomy" id="1840588"/>
    <lineage>
        <taxon>Eukaryota</taxon>
        <taxon>Viridiplantae</taxon>
        <taxon>Streptophyta</taxon>
        <taxon>Embryophyta</taxon>
        <taxon>Tracheophyta</taxon>
        <taxon>Spermatophyta</taxon>
        <taxon>Magnoliopsida</taxon>
        <taxon>eudicotyledons</taxon>
        <taxon>Gunneridae</taxon>
        <taxon>Pentapetalae</taxon>
        <taxon>asterids</taxon>
        <taxon>Ericales</taxon>
        <taxon>Theaceae</taxon>
        <taxon>Camellia</taxon>
    </lineage>
</organism>
<evidence type="ECO:0000313" key="1">
    <source>
        <dbReference type="EMBL" id="KAI7985433.1"/>
    </source>
</evidence>
<protein>
    <submittedName>
        <fullName evidence="1">Uncharacterized protein</fullName>
    </submittedName>
</protein>
<name>A0ACC0FBC7_9ERIC</name>
<dbReference type="Proteomes" id="UP001060215">
    <property type="component" value="Chromosome 15"/>
</dbReference>
<comment type="caution">
    <text evidence="1">The sequence shown here is derived from an EMBL/GenBank/DDBJ whole genome shotgun (WGS) entry which is preliminary data.</text>
</comment>
<proteinExistence type="predicted"/>
<sequence length="92" mass="9807">MKGQSMGNSKKKVILGKVQIGTSEKRREAQSGGQLLETQKVGFCRAPHPPIPISNPPQPLTLSLFSSFSTLLSSTTSKNSTSNRSSAPPLLI</sequence>
<keyword evidence="2" id="KW-1185">Reference proteome</keyword>